<dbReference type="InParanoid" id="F4S6S7"/>
<dbReference type="GeneID" id="18924715"/>
<dbReference type="AlphaFoldDB" id="F4S6S7"/>
<feature type="chain" id="PRO_5003321312" description="Secreted protein" evidence="1">
    <location>
        <begin position="23"/>
        <end position="158"/>
    </location>
</feature>
<feature type="signal peptide" evidence="1">
    <location>
        <begin position="1"/>
        <end position="22"/>
    </location>
</feature>
<gene>
    <name evidence="2" type="ORF">MELLADRAFT_112532</name>
</gene>
<sequence length="158" mass="16831">MKQHAVGAWLASVGALASLAACFEAMYGYGQGSVASSSSAGAVASVAAWFEAIGDGKARASSCHAQLVLGVHIAVARSAPMFITRCVMGIGAWIPWKDFGLSAWIKYVSDMKGLEDDMKMLSNGINQRKVGCRLVVCRWDESWEFDVDLEMIGGGTTF</sequence>
<dbReference type="RefSeq" id="XP_007417108.1">
    <property type="nucleotide sequence ID" value="XM_007417046.1"/>
</dbReference>
<dbReference type="PROSITE" id="PS51257">
    <property type="entry name" value="PROKAR_LIPOPROTEIN"/>
    <property type="match status" value="1"/>
</dbReference>
<evidence type="ECO:0000313" key="3">
    <source>
        <dbReference type="Proteomes" id="UP000001072"/>
    </source>
</evidence>
<reference evidence="3" key="1">
    <citation type="journal article" date="2011" name="Proc. Natl. Acad. Sci. U.S.A.">
        <title>Obligate biotrophy features unraveled by the genomic analysis of rust fungi.</title>
        <authorList>
            <person name="Duplessis S."/>
            <person name="Cuomo C.A."/>
            <person name="Lin Y.-C."/>
            <person name="Aerts A."/>
            <person name="Tisserant E."/>
            <person name="Veneault-Fourrey C."/>
            <person name="Joly D.L."/>
            <person name="Hacquard S."/>
            <person name="Amselem J."/>
            <person name="Cantarel B.L."/>
            <person name="Chiu R."/>
            <person name="Coutinho P.M."/>
            <person name="Feau N."/>
            <person name="Field M."/>
            <person name="Frey P."/>
            <person name="Gelhaye E."/>
            <person name="Goldberg J."/>
            <person name="Grabherr M.G."/>
            <person name="Kodira C.D."/>
            <person name="Kohler A."/>
            <person name="Kuees U."/>
            <person name="Lindquist E.A."/>
            <person name="Lucas S.M."/>
            <person name="Mago R."/>
            <person name="Mauceli E."/>
            <person name="Morin E."/>
            <person name="Murat C."/>
            <person name="Pangilinan J.L."/>
            <person name="Park R."/>
            <person name="Pearson M."/>
            <person name="Quesneville H."/>
            <person name="Rouhier N."/>
            <person name="Sakthikumar S."/>
            <person name="Salamov A.A."/>
            <person name="Schmutz J."/>
            <person name="Selles B."/>
            <person name="Shapiro H."/>
            <person name="Tanguay P."/>
            <person name="Tuskan G.A."/>
            <person name="Henrissat B."/>
            <person name="Van de Peer Y."/>
            <person name="Rouze P."/>
            <person name="Ellis J.G."/>
            <person name="Dodds P.N."/>
            <person name="Schein J.E."/>
            <person name="Zhong S."/>
            <person name="Hamelin R.C."/>
            <person name="Grigoriev I.V."/>
            <person name="Szabo L.J."/>
            <person name="Martin F."/>
        </authorList>
    </citation>
    <scope>NUCLEOTIDE SEQUENCE [LARGE SCALE GENOMIC DNA]</scope>
    <source>
        <strain evidence="3">98AG31 / pathotype 3-4-7</strain>
    </source>
</reference>
<protein>
    <recommendedName>
        <fullName evidence="4">Secreted protein</fullName>
    </recommendedName>
</protein>
<dbReference type="HOGENOM" id="CLU_1669775_0_0_1"/>
<dbReference type="EMBL" id="GL883156">
    <property type="protein sequence ID" value="EGF99621.1"/>
    <property type="molecule type" value="Genomic_DNA"/>
</dbReference>
<dbReference type="Proteomes" id="UP000001072">
    <property type="component" value="Unassembled WGS sequence"/>
</dbReference>
<dbReference type="KEGG" id="mlr:MELLADRAFT_112532"/>
<evidence type="ECO:0000313" key="2">
    <source>
        <dbReference type="EMBL" id="EGF99621.1"/>
    </source>
</evidence>
<keyword evidence="3" id="KW-1185">Reference proteome</keyword>
<proteinExistence type="predicted"/>
<organism evidence="3">
    <name type="scientific">Melampsora larici-populina (strain 98AG31 / pathotype 3-4-7)</name>
    <name type="common">Poplar leaf rust fungus</name>
    <dbReference type="NCBI Taxonomy" id="747676"/>
    <lineage>
        <taxon>Eukaryota</taxon>
        <taxon>Fungi</taxon>
        <taxon>Dikarya</taxon>
        <taxon>Basidiomycota</taxon>
        <taxon>Pucciniomycotina</taxon>
        <taxon>Pucciniomycetes</taxon>
        <taxon>Pucciniales</taxon>
        <taxon>Melampsoraceae</taxon>
        <taxon>Melampsora</taxon>
    </lineage>
</organism>
<accession>F4S6S7</accession>
<name>F4S6S7_MELLP</name>
<dbReference type="VEuPathDB" id="FungiDB:MELLADRAFT_112532"/>
<evidence type="ECO:0000256" key="1">
    <source>
        <dbReference type="SAM" id="SignalP"/>
    </source>
</evidence>
<keyword evidence="1" id="KW-0732">Signal</keyword>
<evidence type="ECO:0008006" key="4">
    <source>
        <dbReference type="Google" id="ProtNLM"/>
    </source>
</evidence>